<dbReference type="Proteomes" id="UP001500238">
    <property type="component" value="Unassembled WGS sequence"/>
</dbReference>
<sequence>MPPPYSLMSEITVHTLIYTKADLDRAPPDERLFFLMASSVANDTQMFNKTLAVILEQDDAGHRLINQGNSAFGLMILRMLTGRLNEAWKLVSKFSRMIKANYQANLSDEAREGFNSILAYFGGKRSLILDVRDGMAFHHLPEHVEAAYQSLDPDADIGDYLHRSIGNTLFYTIEMLQYETLKNLAGMGNHIAALHQLITDTRVQTVNFNSFIFGFTLEFAKRYLPHALDRLADEAETIPVPRFDELSLPYFSLLPGAK</sequence>
<comment type="caution">
    <text evidence="1">The sequence shown here is derived from an EMBL/GenBank/DDBJ whole genome shotgun (WGS) entry which is preliminary data.</text>
</comment>
<gene>
    <name evidence="1" type="ORF">GCM10009102_04860</name>
</gene>
<dbReference type="EMBL" id="BAAAES010000001">
    <property type="protein sequence ID" value="GAA0659442.1"/>
    <property type="molecule type" value="Genomic_DNA"/>
</dbReference>
<organism evidence="1 2">
    <name type="scientific">Sphingomonas insulae</name>
    <dbReference type="NCBI Taxonomy" id="424800"/>
    <lineage>
        <taxon>Bacteria</taxon>
        <taxon>Pseudomonadati</taxon>
        <taxon>Pseudomonadota</taxon>
        <taxon>Alphaproteobacteria</taxon>
        <taxon>Sphingomonadales</taxon>
        <taxon>Sphingomonadaceae</taxon>
        <taxon>Sphingomonas</taxon>
    </lineage>
</organism>
<name>A0ABP3SXX0_9SPHN</name>
<reference evidence="2" key="1">
    <citation type="journal article" date="2019" name="Int. J. Syst. Evol. Microbiol.">
        <title>The Global Catalogue of Microorganisms (GCM) 10K type strain sequencing project: providing services to taxonomists for standard genome sequencing and annotation.</title>
        <authorList>
            <consortium name="The Broad Institute Genomics Platform"/>
            <consortium name="The Broad Institute Genome Sequencing Center for Infectious Disease"/>
            <person name="Wu L."/>
            <person name="Ma J."/>
        </authorList>
    </citation>
    <scope>NUCLEOTIDE SEQUENCE [LARGE SCALE GENOMIC DNA]</scope>
    <source>
        <strain evidence="2">JCM 14603</strain>
    </source>
</reference>
<evidence type="ECO:0000313" key="1">
    <source>
        <dbReference type="EMBL" id="GAA0659442.1"/>
    </source>
</evidence>
<keyword evidence="2" id="KW-1185">Reference proteome</keyword>
<protein>
    <submittedName>
        <fullName evidence="1">Uncharacterized protein</fullName>
    </submittedName>
</protein>
<accession>A0ABP3SXX0</accession>
<proteinExistence type="predicted"/>
<evidence type="ECO:0000313" key="2">
    <source>
        <dbReference type="Proteomes" id="UP001500238"/>
    </source>
</evidence>